<dbReference type="PANTHER" id="PTHR11102">
    <property type="entry name" value="SEL-1-LIKE PROTEIN"/>
    <property type="match status" value="1"/>
</dbReference>
<dbReference type="RefSeq" id="WP_194448299.1">
    <property type="nucleotide sequence ID" value="NZ_CP063849.1"/>
</dbReference>
<accession>A0A7S7NN26</accession>
<dbReference type="PANTHER" id="PTHR11102:SF160">
    <property type="entry name" value="ERAD-ASSOCIATED E3 UBIQUITIN-PROTEIN LIGASE COMPONENT HRD3"/>
    <property type="match status" value="1"/>
</dbReference>
<dbReference type="SMART" id="SM00671">
    <property type="entry name" value="SEL1"/>
    <property type="match status" value="2"/>
</dbReference>
<dbReference type="InterPro" id="IPR011990">
    <property type="entry name" value="TPR-like_helical_dom_sf"/>
</dbReference>
<dbReference type="KEGG" id="pfer:IRI77_28140"/>
<name>A0A7S7NN26_PALFE</name>
<organism evidence="2 3">
    <name type="scientific">Paludibaculum fermentans</name>
    <dbReference type="NCBI Taxonomy" id="1473598"/>
    <lineage>
        <taxon>Bacteria</taxon>
        <taxon>Pseudomonadati</taxon>
        <taxon>Acidobacteriota</taxon>
        <taxon>Terriglobia</taxon>
        <taxon>Bryobacterales</taxon>
        <taxon>Bryobacteraceae</taxon>
        <taxon>Paludibaculum</taxon>
    </lineage>
</organism>
<sequence>MRLLLLALIATTLAVAQDGPPPGRAPLKVRAAQGDPEAQFTLAKNFEAGRGGLTKDYVQAHHWYLLSANQGDPWAQASIGLLYRFGKGVPKDLVQAYMWLSLATSATHGPDSDSLAELRDAAGVHMTKEEIAEATRLASAWKPAPVAHP</sequence>
<proteinExistence type="predicted"/>
<reference evidence="2 3" key="1">
    <citation type="submission" date="2020-10" db="EMBL/GenBank/DDBJ databases">
        <title>Complete genome sequence of Paludibaculum fermentans P105T, a facultatively anaerobic acidobacterium capable of dissimilatory Fe(III) reduction.</title>
        <authorList>
            <person name="Dedysh S.N."/>
            <person name="Beletsky A.V."/>
            <person name="Kulichevskaya I.S."/>
            <person name="Mardanov A.V."/>
            <person name="Ravin N.V."/>
        </authorList>
    </citation>
    <scope>NUCLEOTIDE SEQUENCE [LARGE SCALE GENOMIC DNA]</scope>
    <source>
        <strain evidence="2 3">P105</strain>
    </source>
</reference>
<evidence type="ECO:0000313" key="3">
    <source>
        <dbReference type="Proteomes" id="UP000593892"/>
    </source>
</evidence>
<dbReference type="Proteomes" id="UP000593892">
    <property type="component" value="Chromosome"/>
</dbReference>
<dbReference type="InterPro" id="IPR050767">
    <property type="entry name" value="Sel1_AlgK"/>
</dbReference>
<dbReference type="Pfam" id="PF08238">
    <property type="entry name" value="Sel1"/>
    <property type="match status" value="2"/>
</dbReference>
<keyword evidence="3" id="KW-1185">Reference proteome</keyword>
<dbReference type="AlphaFoldDB" id="A0A7S7NN26"/>
<protein>
    <submittedName>
        <fullName evidence="2">Sel1 repeat family protein</fullName>
    </submittedName>
</protein>
<dbReference type="Gene3D" id="1.25.40.10">
    <property type="entry name" value="Tetratricopeptide repeat domain"/>
    <property type="match status" value="1"/>
</dbReference>
<feature type="signal peptide" evidence="1">
    <location>
        <begin position="1"/>
        <end position="16"/>
    </location>
</feature>
<dbReference type="InterPro" id="IPR006597">
    <property type="entry name" value="Sel1-like"/>
</dbReference>
<evidence type="ECO:0000313" key="2">
    <source>
        <dbReference type="EMBL" id="QOY86630.1"/>
    </source>
</evidence>
<dbReference type="EMBL" id="CP063849">
    <property type="protein sequence ID" value="QOY86630.1"/>
    <property type="molecule type" value="Genomic_DNA"/>
</dbReference>
<gene>
    <name evidence="2" type="ORF">IRI77_28140</name>
</gene>
<keyword evidence="1" id="KW-0732">Signal</keyword>
<evidence type="ECO:0000256" key="1">
    <source>
        <dbReference type="SAM" id="SignalP"/>
    </source>
</evidence>
<dbReference type="SUPFAM" id="SSF81901">
    <property type="entry name" value="HCP-like"/>
    <property type="match status" value="1"/>
</dbReference>
<feature type="chain" id="PRO_5032344270" evidence="1">
    <location>
        <begin position="17"/>
        <end position="149"/>
    </location>
</feature>